<evidence type="ECO:0000313" key="3">
    <source>
        <dbReference type="Proteomes" id="UP000006085"/>
    </source>
</evidence>
<protein>
    <recommendedName>
        <fullName evidence="4">Organic solvent tolerance-like N-terminal domain-containing protein</fullName>
    </recommendedName>
</protein>
<dbReference type="HOGENOM" id="CLU_030782_0_0_10"/>
<dbReference type="AlphaFoldDB" id="K1LYS8"/>
<sequence length="454" mass="49590">MNKTTIKISVLAFLGFMTYGYAQQQQQDPHRGKVGINTVTPSATMDIRPSTANAQKEATTNEGIIAPKLSKTRIANIETPVEGTLVYATDATYSVGSDATVNNRVAKITEKGYYFYNGTEWVKAGSDVTQQIWQKQANKDILLVDNDIQNTVKYTENGGLVNTPKISRNINTGNIIDGITEVDVKQGNNGTIENTGILNIKYIDEVPLKNGSDSRGLNANFLLVDEHNNNNSDKLISGQRNIVHVNKNANKNYTLLYGNLNMVQYYSPVKSNWTVGGWNLNEVNNGDITTITGALNQNSIKTTGQNISLIEGTRSLNTITGQAKIKDVVSTRNMFYMLSTSSDKITNAVATRNDFYVLKDRSGSVPNSTITNMIGTHTTFSIPAEYNNITNQYGLKIDDVNKGTQINRAIHTEAGQIRFGDLRHSVNTNVASTGDRPVFVTADGVLKVGNASTA</sequence>
<evidence type="ECO:0000256" key="1">
    <source>
        <dbReference type="SAM" id="SignalP"/>
    </source>
</evidence>
<dbReference type="eggNOG" id="ENOG5032W4E">
    <property type="taxonomic scope" value="Bacteria"/>
</dbReference>
<accession>K1LYS8</accession>
<keyword evidence="1" id="KW-0732">Signal</keyword>
<organism evidence="2 3">
    <name type="scientific">Bergeyella zoohelcum ATCC 43767</name>
    <dbReference type="NCBI Taxonomy" id="883096"/>
    <lineage>
        <taxon>Bacteria</taxon>
        <taxon>Pseudomonadati</taxon>
        <taxon>Bacteroidota</taxon>
        <taxon>Flavobacteriia</taxon>
        <taxon>Flavobacteriales</taxon>
        <taxon>Weeksellaceae</taxon>
        <taxon>Bergeyella</taxon>
    </lineage>
</organism>
<dbReference type="EMBL" id="AGYA01000032">
    <property type="protein sequence ID" value="EKB55208.1"/>
    <property type="molecule type" value="Genomic_DNA"/>
</dbReference>
<dbReference type="Proteomes" id="UP000006085">
    <property type="component" value="Unassembled WGS sequence"/>
</dbReference>
<reference evidence="2 3" key="1">
    <citation type="submission" date="2012-07" db="EMBL/GenBank/DDBJ databases">
        <title>The Genome Sequence of Bergeyella zoohelcum ATCC 43767.</title>
        <authorList>
            <consortium name="The Broad Institute Genome Sequencing Platform"/>
            <person name="Earl A."/>
            <person name="Ward D."/>
            <person name="Feldgarden M."/>
            <person name="Gevers D."/>
            <person name="Huys G."/>
            <person name="Walker B."/>
            <person name="Young S.K."/>
            <person name="Zeng Q."/>
            <person name="Gargeya S."/>
            <person name="Fitzgerald M."/>
            <person name="Haas B."/>
            <person name="Abouelleil A."/>
            <person name="Alvarado L."/>
            <person name="Arachchi H.M."/>
            <person name="Berlin A.M."/>
            <person name="Chapman S.B."/>
            <person name="Goldberg J."/>
            <person name="Griggs A."/>
            <person name="Gujja S."/>
            <person name="Hansen M."/>
            <person name="Howarth C."/>
            <person name="Imamovic A."/>
            <person name="Larimer J."/>
            <person name="McCowen C."/>
            <person name="Montmayeur A."/>
            <person name="Murphy C."/>
            <person name="Neiman D."/>
            <person name="Pearson M."/>
            <person name="Priest M."/>
            <person name="Roberts A."/>
            <person name="Saif S."/>
            <person name="Shea T."/>
            <person name="Sisk P."/>
            <person name="Sykes S."/>
            <person name="Wortman J."/>
            <person name="Nusbaum C."/>
            <person name="Birren B."/>
        </authorList>
    </citation>
    <scope>NUCLEOTIDE SEQUENCE [LARGE SCALE GENOMIC DNA]</scope>
    <source>
        <strain evidence="2 3">ATCC 43767</strain>
    </source>
</reference>
<feature type="signal peptide" evidence="1">
    <location>
        <begin position="1"/>
        <end position="22"/>
    </location>
</feature>
<comment type="caution">
    <text evidence="2">The sequence shown here is derived from an EMBL/GenBank/DDBJ whole genome shotgun (WGS) entry which is preliminary data.</text>
</comment>
<feature type="non-terminal residue" evidence="2">
    <location>
        <position position="454"/>
    </location>
</feature>
<proteinExistence type="predicted"/>
<evidence type="ECO:0008006" key="4">
    <source>
        <dbReference type="Google" id="ProtNLM"/>
    </source>
</evidence>
<gene>
    <name evidence="2" type="ORF">HMPREF9699_01914</name>
</gene>
<evidence type="ECO:0000313" key="2">
    <source>
        <dbReference type="EMBL" id="EKB55208.1"/>
    </source>
</evidence>
<name>K1LYS8_9FLAO</name>
<keyword evidence="3" id="KW-1185">Reference proteome</keyword>
<feature type="chain" id="PRO_5003848103" description="Organic solvent tolerance-like N-terminal domain-containing protein" evidence="1">
    <location>
        <begin position="23"/>
        <end position="454"/>
    </location>
</feature>